<dbReference type="EMBL" id="JAVIZX010000001">
    <property type="protein sequence ID" value="MDR6215130.1"/>
    <property type="molecule type" value="Genomic_DNA"/>
</dbReference>
<evidence type="ECO:0000313" key="1">
    <source>
        <dbReference type="EMBL" id="MDR6215130.1"/>
    </source>
</evidence>
<reference evidence="1 2" key="1">
    <citation type="submission" date="2023-08" db="EMBL/GenBank/DDBJ databases">
        <title>Functional and genomic diversity of the sorghum phyllosphere microbiome.</title>
        <authorList>
            <person name="Shade A."/>
        </authorList>
    </citation>
    <scope>NUCLEOTIDE SEQUENCE [LARGE SCALE GENOMIC DNA]</scope>
    <source>
        <strain evidence="1 2">SORGH_AS_0335</strain>
    </source>
</reference>
<gene>
    <name evidence="1" type="ORF">QE399_002819</name>
</gene>
<comment type="caution">
    <text evidence="1">The sequence shown here is derived from an EMBL/GenBank/DDBJ whole genome shotgun (WGS) entry which is preliminary data.</text>
</comment>
<evidence type="ECO:0000313" key="2">
    <source>
        <dbReference type="Proteomes" id="UP001267710"/>
    </source>
</evidence>
<dbReference type="Proteomes" id="UP001267710">
    <property type="component" value="Unassembled WGS sequence"/>
</dbReference>
<proteinExistence type="predicted"/>
<keyword evidence="2" id="KW-1185">Reference proteome</keyword>
<name>A0ABU1ID22_9BURK</name>
<protein>
    <recommendedName>
        <fullName evidence="3">Toxin co-regulated pilus biosynthesis protein Q C-terminal domain-containing protein</fullName>
    </recommendedName>
</protein>
<organism evidence="1 2">
    <name type="scientific">Paracidovorax wautersii</name>
    <dbReference type="NCBI Taxonomy" id="1177982"/>
    <lineage>
        <taxon>Bacteria</taxon>
        <taxon>Pseudomonadati</taxon>
        <taxon>Pseudomonadota</taxon>
        <taxon>Betaproteobacteria</taxon>
        <taxon>Burkholderiales</taxon>
        <taxon>Comamonadaceae</taxon>
        <taxon>Paracidovorax</taxon>
    </lineage>
</organism>
<accession>A0ABU1ID22</accession>
<dbReference type="RefSeq" id="WP_309829490.1">
    <property type="nucleotide sequence ID" value="NZ_JAVIZX010000001.1"/>
</dbReference>
<sequence length="247" mass="25898">MPPSVPMPVSVARSAAPSAGTWRALTAARAPGLRIVAPLSLCMAACTGSWAADTPEGLHAVAMASLPGRAAPALEYHTATYPQLPTAASLDAQQAAGGPAPALGGTLQSSSITRWMTPEQPRSLGVSLGVSTLSGPTAAAQPGATAALPRSLDMGVRWRSQWDTRRQLDVAAWARAPQNAPAPDAMQLIWLAQQPSYGTRVEMQWSSARTGALMPEFGAIGMQLESGSRLVLRAKRGKPMLYYRAKF</sequence>
<evidence type="ECO:0008006" key="3">
    <source>
        <dbReference type="Google" id="ProtNLM"/>
    </source>
</evidence>